<keyword evidence="3" id="KW-1185">Reference proteome</keyword>
<dbReference type="AlphaFoldDB" id="A0A8J5V3Y2"/>
<dbReference type="Proteomes" id="UP000729402">
    <property type="component" value="Unassembled WGS sequence"/>
</dbReference>
<gene>
    <name evidence="2" type="ORF">GUJ93_ZPchr0002g26167</name>
</gene>
<evidence type="ECO:0000256" key="1">
    <source>
        <dbReference type="SAM" id="MobiDB-lite"/>
    </source>
</evidence>
<dbReference type="EMBL" id="JAAALK010000287">
    <property type="protein sequence ID" value="KAG8057917.1"/>
    <property type="molecule type" value="Genomic_DNA"/>
</dbReference>
<reference evidence="2" key="1">
    <citation type="journal article" date="2021" name="bioRxiv">
        <title>Whole Genome Assembly and Annotation of Northern Wild Rice, Zizania palustris L., Supports a Whole Genome Duplication in the Zizania Genus.</title>
        <authorList>
            <person name="Haas M."/>
            <person name="Kono T."/>
            <person name="Macchietto M."/>
            <person name="Millas R."/>
            <person name="McGilp L."/>
            <person name="Shao M."/>
            <person name="Duquette J."/>
            <person name="Hirsch C.N."/>
            <person name="Kimball J."/>
        </authorList>
    </citation>
    <scope>NUCLEOTIDE SEQUENCE</scope>
    <source>
        <tissue evidence="2">Fresh leaf tissue</tissue>
    </source>
</reference>
<reference evidence="2" key="2">
    <citation type="submission" date="2021-02" db="EMBL/GenBank/DDBJ databases">
        <authorList>
            <person name="Kimball J.A."/>
            <person name="Haas M.W."/>
            <person name="Macchietto M."/>
            <person name="Kono T."/>
            <person name="Duquette J."/>
            <person name="Shao M."/>
        </authorList>
    </citation>
    <scope>NUCLEOTIDE SEQUENCE</scope>
    <source>
        <tissue evidence="2">Fresh leaf tissue</tissue>
    </source>
</reference>
<evidence type="ECO:0000313" key="3">
    <source>
        <dbReference type="Proteomes" id="UP000729402"/>
    </source>
</evidence>
<feature type="compositionally biased region" description="Basic residues" evidence="1">
    <location>
        <begin position="17"/>
        <end position="35"/>
    </location>
</feature>
<protein>
    <submittedName>
        <fullName evidence="2">Uncharacterized protein</fullName>
    </submittedName>
</protein>
<proteinExistence type="predicted"/>
<feature type="region of interest" description="Disordered" evidence="1">
    <location>
        <begin position="1"/>
        <end position="51"/>
    </location>
</feature>
<organism evidence="2 3">
    <name type="scientific">Zizania palustris</name>
    <name type="common">Northern wild rice</name>
    <dbReference type="NCBI Taxonomy" id="103762"/>
    <lineage>
        <taxon>Eukaryota</taxon>
        <taxon>Viridiplantae</taxon>
        <taxon>Streptophyta</taxon>
        <taxon>Embryophyta</taxon>
        <taxon>Tracheophyta</taxon>
        <taxon>Spermatophyta</taxon>
        <taxon>Magnoliopsida</taxon>
        <taxon>Liliopsida</taxon>
        <taxon>Poales</taxon>
        <taxon>Poaceae</taxon>
        <taxon>BOP clade</taxon>
        <taxon>Oryzoideae</taxon>
        <taxon>Oryzeae</taxon>
        <taxon>Zizaniinae</taxon>
        <taxon>Zizania</taxon>
    </lineage>
</organism>
<evidence type="ECO:0000313" key="2">
    <source>
        <dbReference type="EMBL" id="KAG8057917.1"/>
    </source>
</evidence>
<comment type="caution">
    <text evidence="2">The sequence shown here is derived from an EMBL/GenBank/DDBJ whole genome shotgun (WGS) entry which is preliminary data.</text>
</comment>
<name>A0A8J5V3Y2_ZIZPA</name>
<sequence>MPDSPACDGAEEDRLRRAPRRGGVRLRGRGLRVPRRCATSAASPSSPTASWPCAPALACSLPWASAWVRAAWTPPMGSAGGGRSKSPKT</sequence>
<accession>A0A8J5V3Y2</accession>
<feature type="compositionally biased region" description="Low complexity" evidence="1">
    <location>
        <begin position="36"/>
        <end position="51"/>
    </location>
</feature>